<reference evidence="2 3" key="1">
    <citation type="submission" date="2022-09" db="EMBL/GenBank/DDBJ databases">
        <title>Genome sequencing of Flavivirga sp. MEBiC05379.</title>
        <authorList>
            <person name="Oh H.-M."/>
            <person name="Kwon K.K."/>
            <person name="Park M.J."/>
            <person name="Yang S.-H."/>
        </authorList>
    </citation>
    <scope>NUCLEOTIDE SEQUENCE [LARGE SCALE GENOMIC DNA]</scope>
    <source>
        <strain evidence="2 3">MEBiC05379</strain>
    </source>
</reference>
<dbReference type="InterPro" id="IPR011727">
    <property type="entry name" value="CHP02117"/>
</dbReference>
<feature type="transmembrane region" description="Helical" evidence="1">
    <location>
        <begin position="7"/>
        <end position="28"/>
    </location>
</feature>
<dbReference type="NCBIfam" id="TIGR02117">
    <property type="entry name" value="chp_urease_rgn"/>
    <property type="match status" value="1"/>
</dbReference>
<keyword evidence="3" id="KW-1185">Reference proteome</keyword>
<keyword evidence="1" id="KW-0472">Membrane</keyword>
<evidence type="ECO:0000256" key="1">
    <source>
        <dbReference type="SAM" id="Phobius"/>
    </source>
</evidence>
<accession>A0ABU7XVE7</accession>
<keyword evidence="1" id="KW-1133">Transmembrane helix</keyword>
<proteinExistence type="predicted"/>
<protein>
    <submittedName>
        <fullName evidence="2">TIGR02117 family protein</fullName>
    </submittedName>
</protein>
<name>A0ABU7XVE7_9FLAO</name>
<dbReference type="Proteomes" id="UP001337305">
    <property type="component" value="Unassembled WGS sequence"/>
</dbReference>
<comment type="caution">
    <text evidence="2">The sequence shown here is derived from an EMBL/GenBank/DDBJ whole genome shotgun (WGS) entry which is preliminary data.</text>
</comment>
<dbReference type="EMBL" id="JAODOP010000004">
    <property type="protein sequence ID" value="MEF3834695.1"/>
    <property type="molecule type" value="Genomic_DNA"/>
</dbReference>
<evidence type="ECO:0000313" key="3">
    <source>
        <dbReference type="Proteomes" id="UP001337305"/>
    </source>
</evidence>
<keyword evidence="1" id="KW-0812">Transmembrane</keyword>
<gene>
    <name evidence="2" type="ORF">N1F79_16270</name>
</gene>
<evidence type="ECO:0000313" key="2">
    <source>
        <dbReference type="EMBL" id="MEF3834695.1"/>
    </source>
</evidence>
<organism evidence="2 3">
    <name type="scientific">Flavivirga spongiicola</name>
    <dbReference type="NCBI Taxonomy" id="421621"/>
    <lineage>
        <taxon>Bacteria</taxon>
        <taxon>Pseudomonadati</taxon>
        <taxon>Bacteroidota</taxon>
        <taxon>Flavobacteriia</taxon>
        <taxon>Flavobacteriales</taxon>
        <taxon>Flavobacteriaceae</taxon>
        <taxon>Flavivirga</taxon>
    </lineage>
</organism>
<dbReference type="RefSeq" id="WP_303307011.1">
    <property type="nucleotide sequence ID" value="NZ_JAODOP010000004.1"/>
</dbReference>
<dbReference type="Pfam" id="PF09601">
    <property type="entry name" value="DUF2459"/>
    <property type="match status" value="1"/>
</dbReference>
<sequence length="215" mass="24869">MRFLNKIFRYVLCLLIVPGVYIIGSLLLTSITVNKTDDNVSLVNTIYLNTNGIHLDIVIPVHQIDEKLITGLNVEEEARYLSFGWGDENFYLNTPTWGDLTFKNAFGALFFKSNTLIHLTKYFQKHSNWVAVNVTKEQLTHLNYYLLNSFKLDGRGEKIILKDKGYSFNDEFYKAKGSYSCLKTCNSWVNSAFKTSGLKSCYWTPFDFELINKYE</sequence>